<gene>
    <name evidence="9" type="ORF">PECAL_1P02950</name>
</gene>
<evidence type="ECO:0000256" key="2">
    <source>
        <dbReference type="ARBA" id="ARBA00011738"/>
    </source>
</evidence>
<evidence type="ECO:0000313" key="10">
    <source>
        <dbReference type="Proteomes" id="UP000789595"/>
    </source>
</evidence>
<dbReference type="GO" id="GO:0006520">
    <property type="term" value="P:amino acid metabolic process"/>
    <property type="evidence" value="ECO:0007669"/>
    <property type="project" value="InterPro"/>
</dbReference>
<feature type="region of interest" description="Disordered" evidence="6">
    <location>
        <begin position="366"/>
        <end position="386"/>
    </location>
</feature>
<keyword evidence="3" id="KW-0032">Aminotransferase</keyword>
<evidence type="ECO:0000256" key="6">
    <source>
        <dbReference type="SAM" id="MobiDB-lite"/>
    </source>
</evidence>
<dbReference type="InterPro" id="IPR000796">
    <property type="entry name" value="Asp_trans"/>
</dbReference>
<evidence type="ECO:0000256" key="3">
    <source>
        <dbReference type="ARBA" id="ARBA00022576"/>
    </source>
</evidence>
<dbReference type="Proteomes" id="UP000789595">
    <property type="component" value="Unassembled WGS sequence"/>
</dbReference>
<keyword evidence="10" id="KW-1185">Reference proteome</keyword>
<evidence type="ECO:0000256" key="1">
    <source>
        <dbReference type="ARBA" id="ARBA00001933"/>
    </source>
</evidence>
<dbReference type="InterPro" id="IPR015424">
    <property type="entry name" value="PyrdxlP-dep_Trfase"/>
</dbReference>
<feature type="domain" description="Aminotransferase class I/classII large" evidence="8">
    <location>
        <begin position="59"/>
        <end position="227"/>
    </location>
</feature>
<protein>
    <recommendedName>
        <fullName evidence="8">Aminotransferase class I/classII large domain-containing protein</fullName>
    </recommendedName>
</protein>
<dbReference type="Pfam" id="PF00155">
    <property type="entry name" value="Aminotran_1_2"/>
    <property type="match status" value="1"/>
</dbReference>
<comment type="subunit">
    <text evidence="2">Homodimer.</text>
</comment>
<dbReference type="PANTHER" id="PTHR11879">
    <property type="entry name" value="ASPARTATE AMINOTRANSFERASE"/>
    <property type="match status" value="1"/>
</dbReference>
<accession>A0A8J2S6E4</accession>
<dbReference type="OrthoDB" id="6752799at2759"/>
<keyword evidence="4" id="KW-0808">Transferase</keyword>
<name>A0A8J2S6E4_9STRA</name>
<proteinExistence type="predicted"/>
<dbReference type="Gene3D" id="3.40.640.10">
    <property type="entry name" value="Type I PLP-dependent aspartate aminotransferase-like (Major domain)"/>
    <property type="match status" value="1"/>
</dbReference>
<evidence type="ECO:0000259" key="8">
    <source>
        <dbReference type="Pfam" id="PF00155"/>
    </source>
</evidence>
<comment type="caution">
    <text evidence="9">The sequence shown here is derived from an EMBL/GenBank/DDBJ whole genome shotgun (WGS) entry which is preliminary data.</text>
</comment>
<evidence type="ECO:0000256" key="7">
    <source>
        <dbReference type="SAM" id="SignalP"/>
    </source>
</evidence>
<feature type="region of interest" description="Disordered" evidence="6">
    <location>
        <begin position="401"/>
        <end position="450"/>
    </location>
</feature>
<organism evidence="9 10">
    <name type="scientific">Pelagomonas calceolata</name>
    <dbReference type="NCBI Taxonomy" id="35677"/>
    <lineage>
        <taxon>Eukaryota</taxon>
        <taxon>Sar</taxon>
        <taxon>Stramenopiles</taxon>
        <taxon>Ochrophyta</taxon>
        <taxon>Pelagophyceae</taxon>
        <taxon>Pelagomonadales</taxon>
        <taxon>Pelagomonadaceae</taxon>
        <taxon>Pelagomonas</taxon>
    </lineage>
</organism>
<evidence type="ECO:0000256" key="4">
    <source>
        <dbReference type="ARBA" id="ARBA00022679"/>
    </source>
</evidence>
<dbReference type="GO" id="GO:0030170">
    <property type="term" value="F:pyridoxal phosphate binding"/>
    <property type="evidence" value="ECO:0007669"/>
    <property type="project" value="InterPro"/>
</dbReference>
<dbReference type="InterPro" id="IPR015421">
    <property type="entry name" value="PyrdxlP-dep_Trfase_major"/>
</dbReference>
<feature type="chain" id="PRO_5035149019" description="Aminotransferase class I/classII large domain-containing protein" evidence="7">
    <location>
        <begin position="21"/>
        <end position="450"/>
    </location>
</feature>
<keyword evidence="7" id="KW-0732">Signal</keyword>
<dbReference type="GO" id="GO:0005739">
    <property type="term" value="C:mitochondrion"/>
    <property type="evidence" value="ECO:0007669"/>
    <property type="project" value="TreeGrafter"/>
</dbReference>
<keyword evidence="5" id="KW-0663">Pyridoxal phosphate</keyword>
<dbReference type="InterPro" id="IPR004839">
    <property type="entry name" value="Aminotransferase_I/II_large"/>
</dbReference>
<dbReference type="AlphaFoldDB" id="A0A8J2S6E4"/>
<sequence>MLKLSTLAVVALGYTPPGRARQPLTPHAASSGYIADIPQGAPDAILGIAQAFRESNAENKVNLAVGAYRDDGGVPFVLPSVSEAERRILERGEKKEYAPIDGLADYTKLALQFAYGDCAPLKEGRIAGVQTLSGTGACRIAGEFYARFLPEGTAIYASDPTWGNHIPIMKLAGLEVKRYKYLDRATNTLDFDGFMSDLEAAPSGSIFLLHACAHNPTGVDPTPEQWRVAAWNSSGDLIHWSISTQARDLAEDFGEGPPRAHGLRLPGLRERRRGEGRLRDSVVRGRGPFLTAGAVLREELWVIWRARRHFIRIMQGQGRSCQSPVAAQAHHPAHVLVAADPRRAHRQGSPIGRGAIEAVLRGVRGHGRAHRRHASATPGGDRGGGVEARLVARDRSNRHVRLHGHDGGHVRRADGGARHLPHEGRPHFYCRAERGQRRDGRARDPRRDRR</sequence>
<reference evidence="9" key="1">
    <citation type="submission" date="2021-11" db="EMBL/GenBank/DDBJ databases">
        <authorList>
            <consortium name="Genoscope - CEA"/>
            <person name="William W."/>
        </authorList>
    </citation>
    <scope>NUCLEOTIDE SEQUENCE</scope>
</reference>
<dbReference type="EMBL" id="CAKKNE010000001">
    <property type="protein sequence ID" value="CAH0363951.1"/>
    <property type="molecule type" value="Genomic_DNA"/>
</dbReference>
<dbReference type="PANTHER" id="PTHR11879:SF22">
    <property type="entry name" value="ASPARTATE AMINOTRANSFERASE, MITOCHONDRIAL"/>
    <property type="match status" value="1"/>
</dbReference>
<evidence type="ECO:0000256" key="5">
    <source>
        <dbReference type="ARBA" id="ARBA00022898"/>
    </source>
</evidence>
<feature type="signal peptide" evidence="7">
    <location>
        <begin position="1"/>
        <end position="20"/>
    </location>
</feature>
<comment type="cofactor">
    <cofactor evidence="1">
        <name>pyridoxal 5'-phosphate</name>
        <dbReference type="ChEBI" id="CHEBI:597326"/>
    </cofactor>
</comment>
<dbReference type="SUPFAM" id="SSF53383">
    <property type="entry name" value="PLP-dependent transferases"/>
    <property type="match status" value="1"/>
</dbReference>
<evidence type="ECO:0000313" key="9">
    <source>
        <dbReference type="EMBL" id="CAH0363951.1"/>
    </source>
</evidence>
<dbReference type="GO" id="GO:0004069">
    <property type="term" value="F:L-aspartate:2-oxoglutarate aminotransferase activity"/>
    <property type="evidence" value="ECO:0007669"/>
    <property type="project" value="UniProtKB-EC"/>
</dbReference>